<feature type="compositionally biased region" description="Low complexity" evidence="1">
    <location>
        <begin position="170"/>
        <end position="188"/>
    </location>
</feature>
<feature type="region of interest" description="Disordered" evidence="1">
    <location>
        <begin position="156"/>
        <end position="196"/>
    </location>
</feature>
<dbReference type="InterPro" id="IPR043502">
    <property type="entry name" value="DNA/RNA_pol_sf"/>
</dbReference>
<evidence type="ECO:0000313" key="4">
    <source>
        <dbReference type="Proteomes" id="UP000233551"/>
    </source>
</evidence>
<dbReference type="PANTHER" id="PTHR47481:SF37">
    <property type="entry name" value="RETROTRANSPOSON GAG DOMAIN-CONTAINING PROTEIN"/>
    <property type="match status" value="1"/>
</dbReference>
<keyword evidence="4" id="KW-1185">Reference proteome</keyword>
<organism evidence="3 4">
    <name type="scientific">Punica granatum</name>
    <name type="common">Pomegranate</name>
    <dbReference type="NCBI Taxonomy" id="22663"/>
    <lineage>
        <taxon>Eukaryota</taxon>
        <taxon>Viridiplantae</taxon>
        <taxon>Streptophyta</taxon>
        <taxon>Embryophyta</taxon>
        <taxon>Tracheophyta</taxon>
        <taxon>Spermatophyta</taxon>
        <taxon>Magnoliopsida</taxon>
        <taxon>eudicotyledons</taxon>
        <taxon>Gunneridae</taxon>
        <taxon>Pentapetalae</taxon>
        <taxon>rosids</taxon>
        <taxon>malvids</taxon>
        <taxon>Myrtales</taxon>
        <taxon>Lythraceae</taxon>
        <taxon>Punica</taxon>
    </lineage>
</organism>
<evidence type="ECO:0000256" key="1">
    <source>
        <dbReference type="SAM" id="MobiDB-lite"/>
    </source>
</evidence>
<evidence type="ECO:0000259" key="2">
    <source>
        <dbReference type="Pfam" id="PF07727"/>
    </source>
</evidence>
<comment type="caution">
    <text evidence="3">The sequence shown here is derived from an EMBL/GenBank/DDBJ whole genome shotgun (WGS) entry which is preliminary data.</text>
</comment>
<dbReference type="Pfam" id="PF07727">
    <property type="entry name" value="RVT_2"/>
    <property type="match status" value="1"/>
</dbReference>
<proteinExistence type="predicted"/>
<accession>A0A2I0JTE4</accession>
<dbReference type="InterPro" id="IPR013103">
    <property type="entry name" value="RVT_2"/>
</dbReference>
<evidence type="ECO:0000313" key="3">
    <source>
        <dbReference type="EMBL" id="PKI59143.1"/>
    </source>
</evidence>
<dbReference type="EMBL" id="PGOL01001319">
    <property type="protein sequence ID" value="PKI59143.1"/>
    <property type="molecule type" value="Genomic_DNA"/>
</dbReference>
<dbReference type="Proteomes" id="UP000233551">
    <property type="component" value="Unassembled WGS sequence"/>
</dbReference>
<dbReference type="STRING" id="22663.A0A2I0JTE4"/>
<feature type="domain" description="Reverse transcriptase Ty1/copia-type" evidence="2">
    <location>
        <begin position="316"/>
        <end position="543"/>
    </location>
</feature>
<protein>
    <recommendedName>
        <fullName evidence="2">Reverse transcriptase Ty1/copia-type domain-containing protein</fullName>
    </recommendedName>
</protein>
<dbReference type="SUPFAM" id="SSF56672">
    <property type="entry name" value="DNA/RNA polymerases"/>
    <property type="match status" value="1"/>
</dbReference>
<sequence>MLAVTEEIGLTILSAKTSSEAWTSLATAFLTQIATQEDLLDQQWRDLKKRDQSMVKFINSVKEHALRYAQIGKPKTYAEINRRIYTGLGSDWEPIILTQSESMLTMTTEELQSLLVGHVERRLYATVQNTMPTAASSPAPLSSLLGPVPVEINYANSKGGKGKGKGGSGRNSSGEGASREIGGNPNPLSGGGGEALESDRQFNQFFDAGPVRDSRMFTGPTGPFQHRPTSSTYSARGPTSFSNLSFGSAQYSGPRSAVLCQLCNRASHTAPFCPSNHISGAQAHLTHNSSPGLHDLDWYMDSGYPYHYQGHRCLNPITGRIFLSTKNADDTIDRYNARLVAKGFNQREGVDYSETFSPVIKPVTIRTVLSSVVSSQWPIRQLYVKNAFLHGYLTEEVYMDQSPGFVDPSRSDHVCRLRRSLYGLKQAPRAWFQRLSTYLRRLGFSNSKADSSLFTLWGPQYIIYLLVYVDDIILTGTPGAPFQSIITALQKEFAMKDLDSLHFFLGIEARRDSIGLYLTQSKYIHDILARTAMQDCKPISSPVTTGSQLSLHGIIYYLQNIKAHVRLHFGVRIGIPTPPLFHTRLTVCSGNPEMVVFCELSSS</sequence>
<name>A0A2I0JTE4_PUNGR</name>
<dbReference type="PANTHER" id="PTHR47481">
    <property type="match status" value="1"/>
</dbReference>
<reference evidence="3 4" key="1">
    <citation type="submission" date="2017-11" db="EMBL/GenBank/DDBJ databases">
        <title>De-novo sequencing of pomegranate (Punica granatum L.) genome.</title>
        <authorList>
            <person name="Akparov Z."/>
            <person name="Amiraslanov A."/>
            <person name="Hajiyeva S."/>
            <person name="Abbasov M."/>
            <person name="Kaur K."/>
            <person name="Hamwieh A."/>
            <person name="Solovyev V."/>
            <person name="Salamov A."/>
            <person name="Braich B."/>
            <person name="Kosarev P."/>
            <person name="Mahmoud A."/>
            <person name="Hajiyev E."/>
            <person name="Babayeva S."/>
            <person name="Izzatullayeva V."/>
            <person name="Mammadov A."/>
            <person name="Mammadov A."/>
            <person name="Sharifova S."/>
            <person name="Ojaghi J."/>
            <person name="Eynullazada K."/>
            <person name="Bayramov B."/>
            <person name="Abdulazimova A."/>
            <person name="Shahmuradov I."/>
        </authorList>
    </citation>
    <scope>NUCLEOTIDE SEQUENCE [LARGE SCALE GENOMIC DNA]</scope>
    <source>
        <strain evidence="4">cv. AG2017</strain>
        <tissue evidence="3">Leaf</tissue>
    </source>
</reference>
<gene>
    <name evidence="3" type="ORF">CRG98_020509</name>
</gene>
<dbReference type="AlphaFoldDB" id="A0A2I0JTE4"/>